<keyword evidence="2" id="KW-1185">Reference proteome</keyword>
<dbReference type="EMBL" id="CABFNO020001248">
    <property type="protein sequence ID" value="CAG9974793.1"/>
    <property type="molecule type" value="Genomic_DNA"/>
</dbReference>
<reference evidence="2" key="1">
    <citation type="submission" date="2019-06" db="EMBL/GenBank/DDBJ databases">
        <authorList>
            <person name="Broberg M."/>
        </authorList>
    </citation>
    <scope>NUCLEOTIDE SEQUENCE [LARGE SCALE GENOMIC DNA]</scope>
</reference>
<dbReference type="OrthoDB" id="5241264at2759"/>
<comment type="caution">
    <text evidence="1">The sequence shown here is derived from an EMBL/GenBank/DDBJ whole genome shotgun (WGS) entry which is preliminary data.</text>
</comment>
<name>A0A9N9U1E7_9HYPO</name>
<dbReference type="Proteomes" id="UP000754883">
    <property type="component" value="Unassembled WGS sequence"/>
</dbReference>
<dbReference type="PANTHER" id="PTHR10622:SF12">
    <property type="entry name" value="HET DOMAIN-CONTAINING PROTEIN"/>
    <property type="match status" value="1"/>
</dbReference>
<accession>A0A9N9U1E7</accession>
<evidence type="ECO:0000313" key="2">
    <source>
        <dbReference type="Proteomes" id="UP000754883"/>
    </source>
</evidence>
<proteinExistence type="predicted"/>
<evidence type="ECO:0000313" key="1">
    <source>
        <dbReference type="EMBL" id="CAG9974793.1"/>
    </source>
</evidence>
<sequence>MRVYSVTTNSFDERLVDSKQPLNLAILSHAIGTSFSSSIQPASEVAIKYGATCLWEFSICIDHTSSSDVDQAVTECYSRLKGALVCLVYLHDLPVLSSSIDGDAWKSCRYWTRAWPLAEFVVPKRVEIFDSQWNHRGSKGSTELLPLLSGITKIPKRVLQDPETMLDTPASLRISWGSNRDTSQPEDIAYALMPILGINIPTRYGEGSTEAFLRLQKAFLHKSLDASILFWSHGQQEAIDRLLAQSPAEFTHTATEGAPNTTSSYPTLQVSYDWDWEIIDDNQTKPSPKGALIDNVPIRPKDVLSGAEKEDHQLQHTSFRITGIKRKRSPNSVTAVETDQNTSRAHYDNFEQEEYGWDDVFSDSDSDSDCSCHCHSQFYYTEEVDSEDYVLDPSHELHGLRLDIVESAFDVIRRKLEVAVYNAPPDDRLPPKKRLKTASWETSYDERKPIASRIKGYFHLACPFYITNPTRYQGCLLQHDLQSIEDVIRHVSEHHTEPPYCPICRREFERASTRDIHVRERACTPSTGDVDGVNDRQKRMLVKKDKIQMGERKRWARIWRTVFPNRKLENSPYLNNGLGRNISILRDYWVSNGYDTVMEFLGRMGISDGFELQDIKALSKICLEDLVKRLAATDDLSLGNTHTS</sequence>
<reference evidence="1 2" key="2">
    <citation type="submission" date="2021-10" db="EMBL/GenBank/DDBJ databases">
        <authorList>
            <person name="Piombo E."/>
        </authorList>
    </citation>
    <scope>NUCLEOTIDE SEQUENCE [LARGE SCALE GENOMIC DNA]</scope>
</reference>
<gene>
    <name evidence="1" type="ORF">CBYS24578_00016311</name>
</gene>
<dbReference type="PANTHER" id="PTHR10622">
    <property type="entry name" value="HET DOMAIN-CONTAINING PROTEIN"/>
    <property type="match status" value="1"/>
</dbReference>
<evidence type="ECO:0008006" key="3">
    <source>
        <dbReference type="Google" id="ProtNLM"/>
    </source>
</evidence>
<organism evidence="1 2">
    <name type="scientific">Clonostachys byssicola</name>
    <dbReference type="NCBI Taxonomy" id="160290"/>
    <lineage>
        <taxon>Eukaryota</taxon>
        <taxon>Fungi</taxon>
        <taxon>Dikarya</taxon>
        <taxon>Ascomycota</taxon>
        <taxon>Pezizomycotina</taxon>
        <taxon>Sordariomycetes</taxon>
        <taxon>Hypocreomycetidae</taxon>
        <taxon>Hypocreales</taxon>
        <taxon>Bionectriaceae</taxon>
        <taxon>Clonostachys</taxon>
    </lineage>
</organism>
<protein>
    <recommendedName>
        <fullName evidence="3">Vegetative incompatibility protein HET-E-1</fullName>
    </recommendedName>
</protein>
<dbReference type="AlphaFoldDB" id="A0A9N9U1E7"/>